<keyword evidence="3" id="KW-1185">Reference proteome</keyword>
<dbReference type="AlphaFoldDB" id="A0A9N7UKE2"/>
<accession>A0A9N7UKE2</accession>
<proteinExistence type="predicted"/>
<evidence type="ECO:0000256" key="1">
    <source>
        <dbReference type="SAM" id="MobiDB-lite"/>
    </source>
</evidence>
<sequence length="124" mass="13041">MDTAATKTSNTPYKFGSTQGSAIRSSGAERGSSAPLQWLERSGPGAPTPPTRSFDRKGSATHNLTITFDNSMLAPTQTASNLGAMQVLVQALVISHLDYCNSLLVGQPASAIRHMQLIQNPAGL</sequence>
<gene>
    <name evidence="2" type="ORF">PLEPLA_LOCUS19755</name>
</gene>
<feature type="region of interest" description="Disordered" evidence="1">
    <location>
        <begin position="1"/>
        <end position="60"/>
    </location>
</feature>
<dbReference type="Proteomes" id="UP001153269">
    <property type="component" value="Unassembled WGS sequence"/>
</dbReference>
<evidence type="ECO:0000313" key="2">
    <source>
        <dbReference type="EMBL" id="CAB1431698.1"/>
    </source>
</evidence>
<reference evidence="2" key="1">
    <citation type="submission" date="2020-03" db="EMBL/GenBank/DDBJ databases">
        <authorList>
            <person name="Weist P."/>
        </authorList>
    </citation>
    <scope>NUCLEOTIDE SEQUENCE</scope>
</reference>
<name>A0A9N7UKE2_PLEPL</name>
<organism evidence="2 3">
    <name type="scientific">Pleuronectes platessa</name>
    <name type="common">European plaice</name>
    <dbReference type="NCBI Taxonomy" id="8262"/>
    <lineage>
        <taxon>Eukaryota</taxon>
        <taxon>Metazoa</taxon>
        <taxon>Chordata</taxon>
        <taxon>Craniata</taxon>
        <taxon>Vertebrata</taxon>
        <taxon>Euteleostomi</taxon>
        <taxon>Actinopterygii</taxon>
        <taxon>Neopterygii</taxon>
        <taxon>Teleostei</taxon>
        <taxon>Neoteleostei</taxon>
        <taxon>Acanthomorphata</taxon>
        <taxon>Carangaria</taxon>
        <taxon>Pleuronectiformes</taxon>
        <taxon>Pleuronectoidei</taxon>
        <taxon>Pleuronectidae</taxon>
        <taxon>Pleuronectes</taxon>
    </lineage>
</organism>
<comment type="caution">
    <text evidence="2">The sequence shown here is derived from an EMBL/GenBank/DDBJ whole genome shotgun (WGS) entry which is preliminary data.</text>
</comment>
<evidence type="ECO:0000313" key="3">
    <source>
        <dbReference type="Proteomes" id="UP001153269"/>
    </source>
</evidence>
<dbReference type="EMBL" id="CADEAL010001360">
    <property type="protein sequence ID" value="CAB1431698.1"/>
    <property type="molecule type" value="Genomic_DNA"/>
</dbReference>
<feature type="compositionally biased region" description="Polar residues" evidence="1">
    <location>
        <begin position="1"/>
        <end position="24"/>
    </location>
</feature>
<protein>
    <submittedName>
        <fullName evidence="2">Uncharacterized protein</fullName>
    </submittedName>
</protein>